<dbReference type="UniPathway" id="UPA00251">
    <property type="reaction ID" value="UER00318"/>
</dbReference>
<evidence type="ECO:0000313" key="17">
    <source>
        <dbReference type="EMBL" id="QSB05584.1"/>
    </source>
</evidence>
<dbReference type="PRINTS" id="PR00144">
    <property type="entry name" value="DALDHYDRTASE"/>
</dbReference>
<dbReference type="PIRSF" id="PIRSF001415">
    <property type="entry name" value="Porphbilin_synth"/>
    <property type="match status" value="1"/>
</dbReference>
<feature type="active site" description="Schiff-base intermediate with substrate" evidence="11">
    <location>
        <position position="272"/>
    </location>
</feature>
<dbReference type="GO" id="GO:0006782">
    <property type="term" value="P:protoporphyrinogen IX biosynthetic process"/>
    <property type="evidence" value="ECO:0007669"/>
    <property type="project" value="UniProtKB-UniPathway"/>
</dbReference>
<gene>
    <name evidence="17" type="primary">hemB</name>
    <name evidence="17" type="ORF">JQS30_01220</name>
</gene>
<evidence type="ECO:0000256" key="6">
    <source>
        <dbReference type="ARBA" id="ARBA00023133"/>
    </source>
</evidence>
<evidence type="ECO:0000256" key="4">
    <source>
        <dbReference type="ARBA" id="ARBA00012053"/>
    </source>
</evidence>
<accession>A0A895XJS2</accession>
<evidence type="ECO:0000256" key="3">
    <source>
        <dbReference type="ARBA" id="ARBA00011823"/>
    </source>
</evidence>
<comment type="subunit">
    <text evidence="3 14">Homooctamer.</text>
</comment>
<comment type="function">
    <text evidence="9">Catalyzes an early step in the biosynthesis of tetrapyrroles. Binds two molecules of 5-aminolevulinate per subunit, each at a distinct site, and catalyzes their condensation to form porphobilinogen.</text>
</comment>
<dbReference type="RefSeq" id="WP_213171594.1">
    <property type="nucleotide sequence ID" value="NZ_CP070496.1"/>
</dbReference>
<keyword evidence="13" id="KW-0460">Magnesium</keyword>
<feature type="active site" description="Schiff-base intermediate with substrate" evidence="11">
    <location>
        <position position="220"/>
    </location>
</feature>
<keyword evidence="7 14" id="KW-0456">Lyase</keyword>
<dbReference type="NCBIfam" id="NF006762">
    <property type="entry name" value="PRK09283.1"/>
    <property type="match status" value="1"/>
</dbReference>
<dbReference type="InterPro" id="IPR001731">
    <property type="entry name" value="ALAD"/>
</dbReference>
<dbReference type="KEGG" id="nav:JQS30_01220"/>
<evidence type="ECO:0000256" key="7">
    <source>
        <dbReference type="ARBA" id="ARBA00023239"/>
    </source>
</evidence>
<keyword evidence="6" id="KW-0350">Heme biosynthesis</keyword>
<evidence type="ECO:0000256" key="9">
    <source>
        <dbReference type="ARBA" id="ARBA00025628"/>
    </source>
</evidence>
<feature type="binding site" evidence="12">
    <location>
        <position position="230"/>
    </location>
    <ligand>
        <name>5-aminolevulinate</name>
        <dbReference type="ChEBI" id="CHEBI:356416"/>
        <label>1</label>
    </ligand>
</feature>
<keyword evidence="13" id="KW-0479">Metal-binding</keyword>
<dbReference type="SMART" id="SM01004">
    <property type="entry name" value="ALAD"/>
    <property type="match status" value="1"/>
</dbReference>
<comment type="pathway">
    <text evidence="1">Porphyrin-containing compound metabolism; protoporphyrin-IX biosynthesis; coproporphyrinogen-III from 5-aminolevulinate: step 1/4.</text>
</comment>
<feature type="binding site" evidence="13">
    <location>
        <position position="257"/>
    </location>
    <ligand>
        <name>Mg(2+)</name>
        <dbReference type="ChEBI" id="CHEBI:18420"/>
    </ligand>
</feature>
<dbReference type="InterPro" id="IPR013785">
    <property type="entry name" value="Aldolase_TIM"/>
</dbReference>
<dbReference type="Proteomes" id="UP000662939">
    <property type="component" value="Chromosome"/>
</dbReference>
<organism evidence="17 18">
    <name type="scientific">Natronoglycomyces albus</name>
    <dbReference type="NCBI Taxonomy" id="2811108"/>
    <lineage>
        <taxon>Bacteria</taxon>
        <taxon>Bacillati</taxon>
        <taxon>Actinomycetota</taxon>
        <taxon>Actinomycetes</taxon>
        <taxon>Glycomycetales</taxon>
        <taxon>Glycomycetaceae</taxon>
        <taxon>Natronoglycomyces</taxon>
    </lineage>
</organism>
<sequence length="347" mass="36740">MSQAQPGSPNPHLSPGTVPSAAAPPLPTSRPRRLRRTPGLRNLVSEHRVHPANLVWPVFVKEGLREPREISSLPGVMQHTRDSVRKAAVEAAQLGLGGIMLFAIPEHRDAIGSAATTPDGILNAVTREVVAEVGDALPVIPDLCLDEFTDHGHCGVPRADGSIDNDATLARYADMAVALAESGGDVLGASGMMDGQIGYVRSALDAAGHTDTALLAYAAKYASAWYGPFREAVESQLQGDRRAYQQDPANATEALREIDADVAEGADIIMVKPALPYLDIVRAAAERVHLPVAAYQVSGEYAMITASADRGWIDRKAAIVESLTAIKRAGAGIIASYFAPEAAHLLR</sequence>
<dbReference type="Gene3D" id="3.20.20.70">
    <property type="entry name" value="Aldolase class I"/>
    <property type="match status" value="1"/>
</dbReference>
<dbReference type="PANTHER" id="PTHR11458:SF0">
    <property type="entry name" value="DELTA-AMINOLEVULINIC ACID DEHYDRATASE"/>
    <property type="match status" value="1"/>
</dbReference>
<evidence type="ECO:0000256" key="14">
    <source>
        <dbReference type="RuleBase" id="RU000515"/>
    </source>
</evidence>
<evidence type="ECO:0000256" key="16">
    <source>
        <dbReference type="SAM" id="MobiDB-lite"/>
    </source>
</evidence>
<evidence type="ECO:0000256" key="12">
    <source>
        <dbReference type="PIRSR" id="PIRSR001415-2"/>
    </source>
</evidence>
<comment type="similarity">
    <text evidence="2 15">Belongs to the ALAD family.</text>
</comment>
<feature type="binding site" evidence="12">
    <location>
        <position position="241"/>
    </location>
    <ligand>
        <name>5-aminolevulinate</name>
        <dbReference type="ChEBI" id="CHEBI:356416"/>
        <label>1</label>
    </ligand>
</feature>
<dbReference type="CDD" id="cd00384">
    <property type="entry name" value="ALAD_PBGS"/>
    <property type="match status" value="1"/>
</dbReference>
<feature type="binding site" evidence="12">
    <location>
        <position position="298"/>
    </location>
    <ligand>
        <name>5-aminolevulinate</name>
        <dbReference type="ChEBI" id="CHEBI:356416"/>
        <label>2</label>
    </ligand>
</feature>
<dbReference type="EC" id="4.2.1.24" evidence="4 14"/>
<dbReference type="FunFam" id="3.20.20.70:FF:000019">
    <property type="entry name" value="Delta-aminolevulinic acid dehydratase"/>
    <property type="match status" value="1"/>
</dbReference>
<keyword evidence="8 14" id="KW-0627">Porphyrin biosynthesis</keyword>
<dbReference type="EMBL" id="CP070496">
    <property type="protein sequence ID" value="QSB05584.1"/>
    <property type="molecule type" value="Genomic_DNA"/>
</dbReference>
<dbReference type="GO" id="GO:0008270">
    <property type="term" value="F:zinc ion binding"/>
    <property type="evidence" value="ECO:0007669"/>
    <property type="project" value="TreeGrafter"/>
</dbReference>
<name>A0A895XJS2_9ACTN</name>
<evidence type="ECO:0000256" key="15">
    <source>
        <dbReference type="RuleBase" id="RU004161"/>
    </source>
</evidence>
<evidence type="ECO:0000256" key="13">
    <source>
        <dbReference type="PIRSR" id="PIRSR001415-5"/>
    </source>
</evidence>
<comment type="catalytic activity">
    <reaction evidence="10 14">
        <text>2 5-aminolevulinate = porphobilinogen + 2 H2O + H(+)</text>
        <dbReference type="Rhea" id="RHEA:24064"/>
        <dbReference type="ChEBI" id="CHEBI:15377"/>
        <dbReference type="ChEBI" id="CHEBI:15378"/>
        <dbReference type="ChEBI" id="CHEBI:58126"/>
        <dbReference type="ChEBI" id="CHEBI:356416"/>
        <dbReference type="EC" id="4.2.1.24"/>
    </reaction>
</comment>
<evidence type="ECO:0000313" key="18">
    <source>
        <dbReference type="Proteomes" id="UP000662939"/>
    </source>
</evidence>
<evidence type="ECO:0000256" key="11">
    <source>
        <dbReference type="PIRSR" id="PIRSR001415-1"/>
    </source>
</evidence>
<evidence type="ECO:0000256" key="8">
    <source>
        <dbReference type="ARBA" id="ARBA00023244"/>
    </source>
</evidence>
<protein>
    <recommendedName>
        <fullName evidence="5 14">Delta-aminolevulinic acid dehydratase</fullName>
        <ecNumber evidence="4 14">4.2.1.24</ecNumber>
    </recommendedName>
</protein>
<dbReference type="PROSITE" id="PS00169">
    <property type="entry name" value="D_ALA_DEHYDRATASE"/>
    <property type="match status" value="1"/>
</dbReference>
<dbReference type="SUPFAM" id="SSF51569">
    <property type="entry name" value="Aldolase"/>
    <property type="match status" value="1"/>
</dbReference>
<dbReference type="InterPro" id="IPR030656">
    <property type="entry name" value="ALAD_AS"/>
</dbReference>
<evidence type="ECO:0000256" key="5">
    <source>
        <dbReference type="ARBA" id="ARBA00020771"/>
    </source>
</evidence>
<dbReference type="GO" id="GO:0004655">
    <property type="term" value="F:porphobilinogen synthase activity"/>
    <property type="evidence" value="ECO:0007669"/>
    <property type="project" value="UniProtKB-EC"/>
</dbReference>
<keyword evidence="18" id="KW-1185">Reference proteome</keyword>
<feature type="region of interest" description="Disordered" evidence="16">
    <location>
        <begin position="1"/>
        <end position="36"/>
    </location>
</feature>
<dbReference type="Pfam" id="PF00490">
    <property type="entry name" value="ALAD"/>
    <property type="match status" value="1"/>
</dbReference>
<evidence type="ECO:0000256" key="10">
    <source>
        <dbReference type="ARBA" id="ARBA00047651"/>
    </source>
</evidence>
<proteinExistence type="inferred from homology"/>
<feature type="binding site" evidence="12">
    <location>
        <position position="337"/>
    </location>
    <ligand>
        <name>5-aminolevulinate</name>
        <dbReference type="ChEBI" id="CHEBI:356416"/>
        <label>2</label>
    </ligand>
</feature>
<dbReference type="GO" id="GO:0005829">
    <property type="term" value="C:cytosol"/>
    <property type="evidence" value="ECO:0007669"/>
    <property type="project" value="TreeGrafter"/>
</dbReference>
<evidence type="ECO:0000256" key="2">
    <source>
        <dbReference type="ARBA" id="ARBA00008055"/>
    </source>
</evidence>
<reference evidence="17" key="1">
    <citation type="submission" date="2021-02" db="EMBL/GenBank/DDBJ databases">
        <title>Natronoglycomyces albus gen. nov., sp. nov, a haloalkaliphilic actinobacterium from a soda solonchak soil.</title>
        <authorList>
            <person name="Sorokin D.Y."/>
            <person name="Khijniak T.V."/>
            <person name="Zakharycheva A.P."/>
            <person name="Boueva O.V."/>
            <person name="Ariskina E.V."/>
            <person name="Hahnke R.L."/>
            <person name="Bunk B."/>
            <person name="Sproer C."/>
            <person name="Schumann P."/>
            <person name="Evtushenko L.I."/>
            <person name="Kublanov I.V."/>
        </authorList>
    </citation>
    <scope>NUCLEOTIDE SEQUENCE</scope>
    <source>
        <strain evidence="17">DSM 106290</strain>
    </source>
</reference>
<evidence type="ECO:0000256" key="1">
    <source>
        <dbReference type="ARBA" id="ARBA00004694"/>
    </source>
</evidence>
<dbReference type="AlphaFoldDB" id="A0A895XJS2"/>
<dbReference type="PANTHER" id="PTHR11458">
    <property type="entry name" value="DELTA-AMINOLEVULINIC ACID DEHYDRATASE"/>
    <property type="match status" value="1"/>
</dbReference>